<protein>
    <submittedName>
        <fullName evidence="3">Uncharacterized protein</fullName>
    </submittedName>
</protein>
<evidence type="ECO:0000256" key="2">
    <source>
        <dbReference type="SAM" id="MobiDB-lite"/>
    </source>
</evidence>
<dbReference type="AlphaFoldDB" id="A0A2N1M8B7"/>
<dbReference type="VEuPathDB" id="FungiDB:FUN_015145"/>
<evidence type="ECO:0000313" key="4">
    <source>
        <dbReference type="Proteomes" id="UP000233469"/>
    </source>
</evidence>
<dbReference type="EMBL" id="LLXL01004011">
    <property type="protein sequence ID" value="PKK57880.1"/>
    <property type="molecule type" value="Genomic_DNA"/>
</dbReference>
<sequence>MSNNSVIEVNDDDNKIEIEVDKNDVDKIFTFDDERHNVYLFSKVSNDNIYEWNINTEKSVKISFNNKDKNKFETKNIGIFSNEKLIFLKINDKIIVYPIELGNPIVSLDINNDIQLLDFMNHTGLFLLPSLFYYTPDKEIKYCWNNKYKNRFNQTLLKEPTDDESTDEPTDKPTDESTHDQTKFVFGILNGRVWNPKFDKKLSKMIFSSKNFDELNKENNKIVECGEYLNVYSINLNNMDTVITVSTLLQKASNKFLFKVGNFIELTANLIKWDVHVGDGDGDGEIKLNKLEVFKKINTKWESINTKIVDYPYTKIIASSLLKNNDIVILTTSAIEEDNNRVSYLMQKAEILAEIELFYLLPNQRRWHTWFPEVIHYYADVDKARVEIKRLIKEGEWDTKEFTEMRKILFKALQVEHNPVDNEVILKELKSHEKLLKENNNEVILEKLKSHDEKLDKLEKLENKLENLDKLEKLEKKLEKLEKLLEEKHAK</sequence>
<organism evidence="3 4">
    <name type="scientific">Rhizophagus irregularis</name>
    <dbReference type="NCBI Taxonomy" id="588596"/>
    <lineage>
        <taxon>Eukaryota</taxon>
        <taxon>Fungi</taxon>
        <taxon>Fungi incertae sedis</taxon>
        <taxon>Mucoromycota</taxon>
        <taxon>Glomeromycotina</taxon>
        <taxon>Glomeromycetes</taxon>
        <taxon>Glomerales</taxon>
        <taxon>Glomeraceae</taxon>
        <taxon>Rhizophagus</taxon>
    </lineage>
</organism>
<reference evidence="3 4" key="1">
    <citation type="submission" date="2016-04" db="EMBL/GenBank/DDBJ databases">
        <title>Genome analyses suggest a sexual origin of heterokaryosis in a supposedly ancient asexual fungus.</title>
        <authorList>
            <person name="Ropars J."/>
            <person name="Sedzielewska K."/>
            <person name="Noel J."/>
            <person name="Charron P."/>
            <person name="Farinelli L."/>
            <person name="Marton T."/>
            <person name="Kruger M."/>
            <person name="Pelin A."/>
            <person name="Brachmann A."/>
            <person name="Corradi N."/>
        </authorList>
    </citation>
    <scope>NUCLEOTIDE SEQUENCE [LARGE SCALE GENOMIC DNA]</scope>
    <source>
        <strain evidence="3 4">C2</strain>
    </source>
</reference>
<dbReference type="Proteomes" id="UP000233469">
    <property type="component" value="Unassembled WGS sequence"/>
</dbReference>
<dbReference type="VEuPathDB" id="FungiDB:RhiirFUN_010948"/>
<dbReference type="VEuPathDB" id="FungiDB:RhiirA1_523135"/>
<reference evidence="3 4" key="2">
    <citation type="submission" date="2017-10" db="EMBL/GenBank/DDBJ databases">
        <title>Extensive intraspecific genome diversity in a model arbuscular mycorrhizal fungus.</title>
        <authorList>
            <person name="Chen E.C.H."/>
            <person name="Morin E."/>
            <person name="Baudet D."/>
            <person name="Noel J."/>
            <person name="Ndikumana S."/>
            <person name="Charron P."/>
            <person name="St-Onge C."/>
            <person name="Giorgi J."/>
            <person name="Grigoriev I.V."/>
            <person name="Roux C."/>
            <person name="Martin F.M."/>
            <person name="Corradi N."/>
        </authorList>
    </citation>
    <scope>NUCLEOTIDE SEQUENCE [LARGE SCALE GENOMIC DNA]</scope>
    <source>
        <strain evidence="3 4">C2</strain>
    </source>
</reference>
<feature type="region of interest" description="Disordered" evidence="2">
    <location>
        <begin position="155"/>
        <end position="178"/>
    </location>
</feature>
<keyword evidence="1" id="KW-0175">Coiled coil</keyword>
<evidence type="ECO:0000313" key="3">
    <source>
        <dbReference type="EMBL" id="PKK57880.1"/>
    </source>
</evidence>
<evidence type="ECO:0000256" key="1">
    <source>
        <dbReference type="SAM" id="Coils"/>
    </source>
</evidence>
<accession>A0A2N1M8B7</accession>
<proteinExistence type="predicted"/>
<comment type="caution">
    <text evidence="3">The sequence shown here is derived from an EMBL/GenBank/DDBJ whole genome shotgun (WGS) entry which is preliminary data.</text>
</comment>
<feature type="compositionally biased region" description="Basic and acidic residues" evidence="2">
    <location>
        <begin position="169"/>
        <end position="178"/>
    </location>
</feature>
<feature type="coiled-coil region" evidence="1">
    <location>
        <begin position="422"/>
        <end position="491"/>
    </location>
</feature>
<name>A0A2N1M8B7_9GLOM</name>
<dbReference type="VEuPathDB" id="FungiDB:RhiirFUN_023489"/>
<gene>
    <name evidence="3" type="ORF">RhiirC2_871718</name>
</gene>